<organism evidence="2 3">
    <name type="scientific">Daphnia magna</name>
    <dbReference type="NCBI Taxonomy" id="35525"/>
    <lineage>
        <taxon>Eukaryota</taxon>
        <taxon>Metazoa</taxon>
        <taxon>Ecdysozoa</taxon>
        <taxon>Arthropoda</taxon>
        <taxon>Crustacea</taxon>
        <taxon>Branchiopoda</taxon>
        <taxon>Diplostraca</taxon>
        <taxon>Cladocera</taxon>
        <taxon>Anomopoda</taxon>
        <taxon>Daphniidae</taxon>
        <taxon>Daphnia</taxon>
    </lineage>
</organism>
<gene>
    <name evidence="2" type="ORF">APZ42_004506</name>
</gene>
<keyword evidence="3" id="KW-1185">Reference proteome</keyword>
<reference evidence="2 3" key="1">
    <citation type="submission" date="2016-03" db="EMBL/GenBank/DDBJ databases">
        <title>EvidentialGene: Evidence-directed Construction of Genes on Genomes.</title>
        <authorList>
            <person name="Gilbert D.G."/>
            <person name="Choi J.-H."/>
            <person name="Mockaitis K."/>
            <person name="Colbourne J."/>
            <person name="Pfrender M."/>
        </authorList>
    </citation>
    <scope>NUCLEOTIDE SEQUENCE [LARGE SCALE GENOMIC DNA]</scope>
    <source>
        <strain evidence="2 3">Xinb3</strain>
        <tissue evidence="2">Complete organism</tissue>
    </source>
</reference>
<feature type="region of interest" description="Disordered" evidence="1">
    <location>
        <begin position="60"/>
        <end position="82"/>
    </location>
</feature>
<evidence type="ECO:0000313" key="3">
    <source>
        <dbReference type="Proteomes" id="UP000076858"/>
    </source>
</evidence>
<name>A0A164H0K5_9CRUS</name>
<evidence type="ECO:0000256" key="1">
    <source>
        <dbReference type="SAM" id="MobiDB-lite"/>
    </source>
</evidence>
<evidence type="ECO:0000313" key="2">
    <source>
        <dbReference type="EMBL" id="KZR99571.1"/>
    </source>
</evidence>
<sequence>MTFLRRAFGSQLDLVADSSSLKMRNSSRPLLEDKQQLRSVEVQTDDLYLITSAFPPQLRRTNVSESSDSENEHDALMGGQVSPNSWPHRRWASITEKQVPDEEDAADIIINLGSNKSSVSLAHTAQHLATQPLNDCPAVGFRLSQSAASSIVRLDGDAWSDSNEAYYRLQSLGIIVCKTPSSTDIL</sequence>
<dbReference type="OrthoDB" id="425344at2759"/>
<dbReference type="EMBL" id="LRGB01013267">
    <property type="protein sequence ID" value="KZR99571.1"/>
    <property type="molecule type" value="Genomic_DNA"/>
</dbReference>
<comment type="caution">
    <text evidence="2">The sequence shown here is derived from an EMBL/GenBank/DDBJ whole genome shotgun (WGS) entry which is preliminary data.</text>
</comment>
<accession>A0A164H0K5</accession>
<protein>
    <submittedName>
        <fullName evidence="2">Uncharacterized protein</fullName>
    </submittedName>
</protein>
<dbReference type="Proteomes" id="UP000076858">
    <property type="component" value="Unassembled WGS sequence"/>
</dbReference>
<dbReference type="AlphaFoldDB" id="A0A164H0K5"/>
<proteinExistence type="predicted"/>